<feature type="domain" description="GH18" evidence="15">
    <location>
        <begin position="206"/>
        <end position="542"/>
    </location>
</feature>
<dbReference type="InterPro" id="IPR036508">
    <property type="entry name" value="Chitin-bd_dom_sf"/>
</dbReference>
<dbReference type="PANTHER" id="PTHR11177">
    <property type="entry name" value="CHITINASE"/>
    <property type="match status" value="1"/>
</dbReference>
<dbReference type="InParanoid" id="E2BWS0"/>
<dbReference type="Gene3D" id="2.170.140.10">
    <property type="entry name" value="Chitin binding domain"/>
    <property type="match status" value="4"/>
</dbReference>
<dbReference type="SUPFAM" id="SSF51445">
    <property type="entry name" value="(Trans)glycosidases"/>
    <property type="match status" value="5"/>
</dbReference>
<evidence type="ECO:0000256" key="11">
    <source>
        <dbReference type="ARBA" id="ARBA00023326"/>
    </source>
</evidence>
<feature type="compositionally biased region" description="Pro residues" evidence="13">
    <location>
        <begin position="1010"/>
        <end position="1019"/>
    </location>
</feature>
<evidence type="ECO:0000313" key="16">
    <source>
        <dbReference type="EMBL" id="EFN79784.1"/>
    </source>
</evidence>
<dbReference type="InterPro" id="IPR001579">
    <property type="entry name" value="Glyco_hydro_18_chit_AS"/>
</dbReference>
<dbReference type="CDD" id="cd02872">
    <property type="entry name" value="GH18_chitolectin_chitotriosidase"/>
    <property type="match status" value="3"/>
</dbReference>
<feature type="compositionally biased region" description="Polar residues" evidence="13">
    <location>
        <begin position="1413"/>
        <end position="1427"/>
    </location>
</feature>
<feature type="compositionally biased region" description="Low complexity" evidence="13">
    <location>
        <begin position="1031"/>
        <end position="1074"/>
    </location>
</feature>
<dbReference type="InterPro" id="IPR050314">
    <property type="entry name" value="Glycosyl_Hydrlase_18"/>
</dbReference>
<dbReference type="FunCoup" id="E2BWS0">
    <property type="interactions" value="46"/>
</dbReference>
<evidence type="ECO:0000256" key="12">
    <source>
        <dbReference type="RuleBase" id="RU000489"/>
    </source>
</evidence>
<dbReference type="Proteomes" id="UP000008237">
    <property type="component" value="Unassembled WGS sequence"/>
</dbReference>
<gene>
    <name evidence="16" type="ORF">EAI_10990</name>
</gene>
<comment type="catalytic activity">
    <reaction evidence="1">
        <text>Random endo-hydrolysis of N-acetyl-beta-D-glucosaminide (1-&gt;4)-beta-linkages in chitin and chitodextrins.</text>
        <dbReference type="EC" id="3.2.1.14"/>
    </reaction>
</comment>
<dbReference type="GO" id="GO:0006032">
    <property type="term" value="P:chitin catabolic process"/>
    <property type="evidence" value="ECO:0007669"/>
    <property type="project" value="UniProtKB-KW"/>
</dbReference>
<keyword evidence="10 12" id="KW-0326">Glycosidase</keyword>
<dbReference type="GO" id="GO:0005576">
    <property type="term" value="C:extracellular region"/>
    <property type="evidence" value="ECO:0007669"/>
    <property type="project" value="InterPro"/>
</dbReference>
<keyword evidence="6 12" id="KW-0378">Hydrolase</keyword>
<feature type="region of interest" description="Disordered" evidence="13">
    <location>
        <begin position="2291"/>
        <end position="2313"/>
    </location>
</feature>
<feature type="region of interest" description="Disordered" evidence="13">
    <location>
        <begin position="1390"/>
        <end position="1447"/>
    </location>
</feature>
<evidence type="ECO:0000313" key="17">
    <source>
        <dbReference type="Proteomes" id="UP000008237"/>
    </source>
</evidence>
<keyword evidence="7" id="KW-0146">Chitin degradation</keyword>
<feature type="compositionally biased region" description="Polar residues" evidence="13">
    <location>
        <begin position="2291"/>
        <end position="2307"/>
    </location>
</feature>
<evidence type="ECO:0000256" key="1">
    <source>
        <dbReference type="ARBA" id="ARBA00000822"/>
    </source>
</evidence>
<feature type="compositionally biased region" description="Low complexity" evidence="13">
    <location>
        <begin position="1397"/>
        <end position="1406"/>
    </location>
</feature>
<dbReference type="InterPro" id="IPR029070">
    <property type="entry name" value="Chitinase_insertion_sf"/>
</dbReference>
<feature type="compositionally biased region" description="Low complexity" evidence="13">
    <location>
        <begin position="1081"/>
        <end position="1115"/>
    </location>
</feature>
<dbReference type="GO" id="GO:0008843">
    <property type="term" value="F:endochitinase activity"/>
    <property type="evidence" value="ECO:0007669"/>
    <property type="project" value="UniProtKB-EC"/>
</dbReference>
<evidence type="ECO:0000259" key="15">
    <source>
        <dbReference type="PROSITE" id="PS51910"/>
    </source>
</evidence>
<feature type="region of interest" description="Disordered" evidence="13">
    <location>
        <begin position="999"/>
        <end position="1115"/>
    </location>
</feature>
<comment type="similarity">
    <text evidence="2">Belongs to the glycosyl hydrolase 18 family. Chitinase class II subfamily.</text>
</comment>
<feature type="domain" description="Chitin-binding type-2" evidence="14">
    <location>
        <begin position="1137"/>
        <end position="1191"/>
    </location>
</feature>
<dbReference type="EMBL" id="GL451188">
    <property type="protein sequence ID" value="EFN79784.1"/>
    <property type="molecule type" value="Genomic_DNA"/>
</dbReference>
<dbReference type="Gene3D" id="3.10.50.10">
    <property type="match status" value="5"/>
</dbReference>
<feature type="domain" description="GH18" evidence="15">
    <location>
        <begin position="2351"/>
        <end position="2783"/>
    </location>
</feature>
<feature type="domain" description="GH18" evidence="15">
    <location>
        <begin position="1462"/>
        <end position="1831"/>
    </location>
</feature>
<keyword evidence="9" id="KW-0119">Carbohydrate metabolism</keyword>
<evidence type="ECO:0000256" key="6">
    <source>
        <dbReference type="ARBA" id="ARBA00022801"/>
    </source>
</evidence>
<evidence type="ECO:0000256" key="8">
    <source>
        <dbReference type="ARBA" id="ARBA00023157"/>
    </source>
</evidence>
<dbReference type="SMART" id="SM00636">
    <property type="entry name" value="Glyco_18"/>
    <property type="match status" value="5"/>
</dbReference>
<dbReference type="InterPro" id="IPR001223">
    <property type="entry name" value="Glyco_hydro18_cat"/>
</dbReference>
<dbReference type="SUPFAM" id="SSF54556">
    <property type="entry name" value="Chitinase insertion domain"/>
    <property type="match status" value="5"/>
</dbReference>
<organism evidence="17">
    <name type="scientific">Harpegnathos saltator</name>
    <name type="common">Jerdon's jumping ant</name>
    <dbReference type="NCBI Taxonomy" id="610380"/>
    <lineage>
        <taxon>Eukaryota</taxon>
        <taxon>Metazoa</taxon>
        <taxon>Ecdysozoa</taxon>
        <taxon>Arthropoda</taxon>
        <taxon>Hexapoda</taxon>
        <taxon>Insecta</taxon>
        <taxon>Pterygota</taxon>
        <taxon>Neoptera</taxon>
        <taxon>Endopterygota</taxon>
        <taxon>Hymenoptera</taxon>
        <taxon>Apocrita</taxon>
        <taxon>Aculeata</taxon>
        <taxon>Formicoidea</taxon>
        <taxon>Formicidae</taxon>
        <taxon>Ponerinae</taxon>
        <taxon>Ponerini</taxon>
        <taxon>Harpegnathos</taxon>
    </lineage>
</organism>
<evidence type="ECO:0000259" key="14">
    <source>
        <dbReference type="PROSITE" id="PS50940"/>
    </source>
</evidence>
<feature type="domain" description="Chitin-binding type-2" evidence="14">
    <location>
        <begin position="547"/>
        <end position="601"/>
    </location>
</feature>
<dbReference type="PANTHER" id="PTHR11177:SF359">
    <property type="entry name" value="CHITINASE 10-RELATED"/>
    <property type="match status" value="1"/>
</dbReference>
<dbReference type="InterPro" id="IPR002557">
    <property type="entry name" value="Chitin-bd_dom"/>
</dbReference>
<proteinExistence type="inferred from homology"/>
<feature type="domain" description="Chitin-binding type-2" evidence="14">
    <location>
        <begin position="1264"/>
        <end position="1318"/>
    </location>
</feature>
<keyword evidence="4" id="KW-0147">Chitin-binding</keyword>
<feature type="domain" description="GH18" evidence="15">
    <location>
        <begin position="634"/>
        <end position="997"/>
    </location>
</feature>
<dbReference type="PROSITE" id="PS01095">
    <property type="entry name" value="GH18_1"/>
    <property type="match status" value="2"/>
</dbReference>
<feature type="domain" description="GH18" evidence="15">
    <location>
        <begin position="1887"/>
        <end position="2256"/>
    </location>
</feature>
<feature type="compositionally biased region" description="Low complexity" evidence="13">
    <location>
        <begin position="1429"/>
        <end position="1447"/>
    </location>
</feature>
<protein>
    <recommendedName>
        <fullName evidence="3">chitinase</fullName>
        <ecNumber evidence="3">3.2.1.14</ecNumber>
    </recommendedName>
</protein>
<feature type="domain" description="Chitin-binding type-2" evidence="14">
    <location>
        <begin position="1333"/>
        <end position="1387"/>
    </location>
</feature>
<evidence type="ECO:0000256" key="3">
    <source>
        <dbReference type="ARBA" id="ARBA00012729"/>
    </source>
</evidence>
<dbReference type="Pfam" id="PF01607">
    <property type="entry name" value="CBM_14"/>
    <property type="match status" value="4"/>
</dbReference>
<dbReference type="EC" id="3.2.1.14" evidence="3"/>
<dbReference type="OrthoDB" id="76388at2759"/>
<sequence>MKISEANSRREIHEKRKKKKKKKKNRTRHTGIKRPNICFFSNLCQPASQPASQLAMATATAWTIILILAVGLSPSGVLPYRVPSREIPPSPWNPNHQQRQHLDDTPRFHRGAVESPPIGRRPPADLDYDEFGSRRYPLRDAVEALPIGEPNQPRNENQSWNRRLPLRDAVEHREAPFLGGVDYDSIWIEPLAPPTLRRTHHQVSEPKVVCHLDSRAVHRTDPFSLFPQNVPDFKSAETSRRAQRPRVRSSGYNAATALRSKDPGLRVLISIADGFQSSSNRGLLFAEVVRRNCSLHCNDLVLSIFDFVEEYRFDGVEIDWPNSVEYWESYKLLLKKIAKPLARKGYTLAVTVRPTDPVDPEIASIVDLIFLRSWQDFTDQDGKKFALHPAPLNFVARNTNKWIEQIGTRRASKIVLGLPIFGQGYTLKYSNFTDAGAPAVGPGKEGSYTKHRDGRLAYYEVCEKLEDTLWVSGRDEEGPYLKRGDQWIGYEDPISVKIKTAYVRATGLGGISLWSLDLEDFQGICGNPWPMLNAATQALGRYENSPARKCSKDGLFRDPQNCSGYYSCVKGLQHHGNCGHDRFFDPSEGRCVAATADVCKPIFADRNIVTHEVSPASFMEVKKQETELLQQDGPRVVCYLTSWALYRKDDGKFVPEQLDSRLCTDIVYAFAGLNPDTLLIQPFDPWADIEHNLYQRVTSIKGSRVLLALGGWTDSSGDKYSRVVSNDAARRKFIAGAVNYLKKHNFDGLSLEWSYPKCWQSDCKKGPDSDKPNFTKLVRELRQEFDKQKPPLLLAVALSGYKEVIDKAYEVREISHAVDFMSVMSYDYHGAWESKSGHIAPLFGTFSDSNPYYNVNFTMNYLVGLGAEKTKLLVGIPTYGQSYRLATENQADLGDPTTGPGKPGQFTKQPGMLAYYEICDRIKRHGWKTGVGPSAHFANQWVGYEDRESVYAKGKYITGNSFGGATMWTIDLDDFQNRCCLESYPLLKTINRALGRLSSPPLTSEDCQRPPQPVTPQPPTLTTHSDAADGSPRPTRPMTTSSTKATTWPTWTDRPSTTTQKSTRTTWPSWTWTSAKPSKIPQETTVPSTTVSSPQPPSTSASTTTSPWSTTRTTTTTRPTMFTTQRPAELTSIVPPGMTCTSGEYYRDPENCGNYYRCVRGELKREQCAPGLHWDAERRLCDWPSAAKCQEKIDSTSTTSSVLWSSTKRPTTLTTSKTTTTMRTTTTTTTTTTTATTTTTTSVTERPTRFTTTKPIVIITDRPNKTCQHGQYYPSPDSCTHFLVCVNGDLVSQQCGPGLNWNNEKNMCDWAFKMPCVEKPRKNALLLEKDGASESCVSGSYSSVPGDCKSYRACLWGRQEVFSCPPGLHFNKETRICDWPLIAKCAEGNDNAEETTQRPSSSTTTTKAPVRPQVSQKPTQVTTTTEKAPTMSTSSITTTQPTSTLPSAIIDPDKVSPLSGYYKVVCYFTNWAWYRRGTGRYLPEHIDHTLCTHIVYGFAVLDYSELVIKAHDSWADFDNRFYERVVAYKKRGLKVLLALGGWNDSAGDKYSRLANSPASRKKFIDHAIRFLEKYNFDGLDLDWEYPVCWQVNCNKGPDSDRDGFAALLRELSAELKPRQLLLTAAVSPNKMVIDKGYDVPALAKYLDWIAVMTYDYHGQWDKKTGHVAPLYYHPNDEFYFFNANYTINYWISKGAPPRSIVMGIPLYGQSFTINDPRANSGLNSPASAGNAGEFTKAAGFLSYYEICDRVRNRGWTVVQDPEGRMGPYAYKGSQWVSFDDPSMIRKKAQFVRDLGLGGGMIWALDLDDFRGRCGDGPHPLMHVLQEVLASPPNEQDKPMKPPSVGQDLDWKPPTTTTTMPFTTLSAQTIKPVTTPADRVHDDAKDKFKVICYFTNWAWYRQEGGRFVPEDIDPDLCTHILYGFAVLDGSSLTMKSHDPWADIDNKFYEKVAAFKSKGLKVLMALGGWNDSEGDKYSRLVNSPSARRKFVAQVLHFIEKYGFEGLDLDWEYPVCWQVDCKKGPESDKEGFSRLVKELSDEFKPKGLLLSAAVSPSKRVIDAGYDVPALSEYLDWISVMTYDFHGQWDKKTGHVAPLYGLPNDWEPTFNANFSIRYWIEKGANPKKLVMGAPLYGQSFSLAERNEHGLNAPTYGGGEAGEATRARGFLSYYEICERTLRRGWTVVQDKERRIGPYAYKGDQWVSFDDSQQIKLKAEFIKKLGLGGGMVWALDLDDFKNRCGCEPSPLLRTMNRVLRNYPKGPLCPVTGDTGLIMIDVGESGIESTTVTERPIYESTTSPKPTYLPPSSATTTMTTTTTEQDIDDTIEIEAGPAPPIDEAIAMRISEDNKINKKKVVCYYTNWAWKRASLGKFLPKDLNSELCTHIVYAFATLNTRRLSVDIEDSVEVYNDFLDQMAEFRKKSNVKVLLGLGGWNDSKDDKYSRLTGDKSARRKFAHRAALFVEKHGFDGLDLDWEYPVCWQVKSRRVFFSLRNIKTRHSFDIRSLLSQLFGDIRTASGTSVLDEEKATRYSLITQNLSQADCSRGSRSDKEGFAMLVKDLSTAFKSRGLLLSAAVSANKVIIDLAYDVPSFTEHLDWIGVMAYDYHTSWENKTGHIAPLSTYSGDGTPQLNVNYSMRYWLNKGALPEKLVMGVPTYGQSFTLSETQQGSRTVPGFHAKVSGPGEPGKFTKSAGFLAYYEICDYVRNDGWSVVKDPMGHVGPYASKHNQWVSYDDVSDVVRKAELIKELNLAGGMAWSVDLDDFNNLCGCGTFPLLTALNRGLRGEDDHGSTDCT</sequence>
<feature type="region of interest" description="Disordered" evidence="13">
    <location>
        <begin position="1831"/>
        <end position="1852"/>
    </location>
</feature>
<evidence type="ECO:0000256" key="10">
    <source>
        <dbReference type="ARBA" id="ARBA00023295"/>
    </source>
</evidence>
<evidence type="ECO:0000256" key="4">
    <source>
        <dbReference type="ARBA" id="ARBA00022669"/>
    </source>
</evidence>
<dbReference type="OMA" id="TRICDWP"/>
<dbReference type="GO" id="GO:0008061">
    <property type="term" value="F:chitin binding"/>
    <property type="evidence" value="ECO:0007669"/>
    <property type="project" value="UniProtKB-KW"/>
</dbReference>
<evidence type="ECO:0000256" key="5">
    <source>
        <dbReference type="ARBA" id="ARBA00022729"/>
    </source>
</evidence>
<accession>E2BWS0</accession>
<feature type="compositionally biased region" description="Basic residues" evidence="13">
    <location>
        <begin position="15"/>
        <end position="30"/>
    </location>
</feature>
<dbReference type="STRING" id="610380.E2BWS0"/>
<evidence type="ECO:0000256" key="9">
    <source>
        <dbReference type="ARBA" id="ARBA00023277"/>
    </source>
</evidence>
<dbReference type="FunFam" id="3.10.50.10:FF:000001">
    <property type="entry name" value="Chitinase 3-like 1"/>
    <property type="match status" value="4"/>
</dbReference>
<evidence type="ECO:0000256" key="2">
    <source>
        <dbReference type="ARBA" id="ARBA00009121"/>
    </source>
</evidence>
<dbReference type="SUPFAM" id="SSF57625">
    <property type="entry name" value="Invertebrate chitin-binding proteins"/>
    <property type="match status" value="4"/>
</dbReference>
<evidence type="ECO:0000256" key="7">
    <source>
        <dbReference type="ARBA" id="ARBA00023024"/>
    </source>
</evidence>
<dbReference type="PROSITE" id="PS50940">
    <property type="entry name" value="CHIT_BIND_II"/>
    <property type="match status" value="4"/>
</dbReference>
<keyword evidence="17" id="KW-1185">Reference proteome</keyword>
<dbReference type="InterPro" id="IPR011583">
    <property type="entry name" value="Chitinase_II/V-like_cat"/>
</dbReference>
<dbReference type="GO" id="GO:0000272">
    <property type="term" value="P:polysaccharide catabolic process"/>
    <property type="evidence" value="ECO:0007669"/>
    <property type="project" value="UniProtKB-KW"/>
</dbReference>
<keyword evidence="8" id="KW-1015">Disulfide bond</keyword>
<feature type="region of interest" description="Disordered" evidence="13">
    <location>
        <begin position="1"/>
        <end position="30"/>
    </location>
</feature>
<feature type="region of interest" description="Disordered" evidence="13">
    <location>
        <begin position="86"/>
        <end position="124"/>
    </location>
</feature>
<dbReference type="PROSITE" id="PS51910">
    <property type="entry name" value="GH18_2"/>
    <property type="match status" value="5"/>
</dbReference>
<dbReference type="Gene3D" id="3.20.20.80">
    <property type="entry name" value="Glycosidases"/>
    <property type="match status" value="5"/>
</dbReference>
<evidence type="ECO:0000256" key="13">
    <source>
        <dbReference type="SAM" id="MobiDB-lite"/>
    </source>
</evidence>
<dbReference type="Pfam" id="PF00704">
    <property type="entry name" value="Glyco_hydro_18"/>
    <property type="match status" value="5"/>
</dbReference>
<keyword evidence="5" id="KW-0732">Signal</keyword>
<name>E2BWS0_HARSA</name>
<reference evidence="16 17" key="1">
    <citation type="journal article" date="2010" name="Science">
        <title>Genomic comparison of the ants Camponotus floridanus and Harpegnathos saltator.</title>
        <authorList>
            <person name="Bonasio R."/>
            <person name="Zhang G."/>
            <person name="Ye C."/>
            <person name="Mutti N.S."/>
            <person name="Fang X."/>
            <person name="Qin N."/>
            <person name="Donahue G."/>
            <person name="Yang P."/>
            <person name="Li Q."/>
            <person name="Li C."/>
            <person name="Zhang P."/>
            <person name="Huang Z."/>
            <person name="Berger S.L."/>
            <person name="Reinberg D."/>
            <person name="Wang J."/>
            <person name="Liebig J."/>
        </authorList>
    </citation>
    <scope>NUCLEOTIDE SEQUENCE [LARGE SCALE GENOMIC DNA]</scope>
    <source>
        <strain evidence="16 17">R22 G/1</strain>
    </source>
</reference>
<dbReference type="FunFam" id="3.10.50.10:FF:000004">
    <property type="entry name" value="Chitinase 5"/>
    <property type="match status" value="1"/>
</dbReference>
<dbReference type="FunFam" id="3.20.20.80:FF:000007">
    <property type="entry name" value="Acidic mammalian chitinase"/>
    <property type="match status" value="3"/>
</dbReference>
<keyword evidence="11" id="KW-0624">Polysaccharide degradation</keyword>
<dbReference type="InterPro" id="IPR017853">
    <property type="entry name" value="GH"/>
</dbReference>
<dbReference type="SMART" id="SM00494">
    <property type="entry name" value="ChtBD2"/>
    <property type="match status" value="4"/>
</dbReference>